<dbReference type="AlphaFoldDB" id="A0A0D8JDL9"/>
<evidence type="ECO:0000313" key="3">
    <source>
        <dbReference type="Proteomes" id="UP000032544"/>
    </source>
</evidence>
<proteinExistence type="predicted"/>
<dbReference type="STRING" id="1544798.LH29_06370"/>
<reference evidence="2 3" key="1">
    <citation type="submission" date="2014-09" db="EMBL/GenBank/DDBJ databases">
        <title>Draft Genome Sequence of Draconibacterium sp. JN14CK-3.</title>
        <authorList>
            <person name="Dong C."/>
            <person name="Lai Q."/>
            <person name="Shao Z."/>
        </authorList>
    </citation>
    <scope>NUCLEOTIDE SEQUENCE [LARGE SCALE GENOMIC DNA]</scope>
    <source>
        <strain evidence="2 3">JN14CK-3</strain>
    </source>
</reference>
<evidence type="ECO:0000256" key="1">
    <source>
        <dbReference type="SAM" id="Phobius"/>
    </source>
</evidence>
<gene>
    <name evidence="2" type="ORF">LH29_06370</name>
</gene>
<comment type="caution">
    <text evidence="2">The sequence shown here is derived from an EMBL/GenBank/DDBJ whole genome shotgun (WGS) entry which is preliminary data.</text>
</comment>
<feature type="transmembrane region" description="Helical" evidence="1">
    <location>
        <begin position="6"/>
        <end position="23"/>
    </location>
</feature>
<accession>A0A0D8JDL9</accession>
<organism evidence="2 3">
    <name type="scientific">Draconibacterium sediminis</name>
    <dbReference type="NCBI Taxonomy" id="1544798"/>
    <lineage>
        <taxon>Bacteria</taxon>
        <taxon>Pseudomonadati</taxon>
        <taxon>Bacteroidota</taxon>
        <taxon>Bacteroidia</taxon>
        <taxon>Marinilabiliales</taxon>
        <taxon>Prolixibacteraceae</taxon>
        <taxon>Draconibacterium</taxon>
    </lineage>
</organism>
<name>A0A0D8JDL9_9BACT</name>
<keyword evidence="1" id="KW-0812">Transmembrane</keyword>
<dbReference type="OrthoDB" id="9945709at2"/>
<feature type="transmembrane region" description="Helical" evidence="1">
    <location>
        <begin position="134"/>
        <end position="154"/>
    </location>
</feature>
<dbReference type="Proteomes" id="UP000032544">
    <property type="component" value="Unassembled WGS sequence"/>
</dbReference>
<protein>
    <submittedName>
        <fullName evidence="2">Uncharacterized protein</fullName>
    </submittedName>
</protein>
<feature type="transmembrane region" description="Helical" evidence="1">
    <location>
        <begin position="43"/>
        <end position="62"/>
    </location>
</feature>
<evidence type="ECO:0000313" key="2">
    <source>
        <dbReference type="EMBL" id="KJF45035.1"/>
    </source>
</evidence>
<feature type="transmembrane region" description="Helical" evidence="1">
    <location>
        <begin position="105"/>
        <end position="128"/>
    </location>
</feature>
<dbReference type="EMBL" id="JRHC01000001">
    <property type="protein sequence ID" value="KJF45035.1"/>
    <property type="molecule type" value="Genomic_DNA"/>
</dbReference>
<dbReference type="RefSeq" id="WP_045026796.1">
    <property type="nucleotide sequence ID" value="NZ_JRHC01000001.1"/>
</dbReference>
<keyword evidence="1" id="KW-0472">Membrane</keyword>
<sequence>MEALTLINFLFMAGYIGLGSRLIKTVNRTWDVLELRFNLAPYYFKYIGLALILISIGIYIWVSKVNSLSRAEEMLLYHINLGFLLLVFSCERNEDELFNQIRQKAIVASFIVSLLLYAIVIPSVIILEEIHHEWLLSFGAILVFFNLGYLVYFCSTKFRMRR</sequence>
<keyword evidence="3" id="KW-1185">Reference proteome</keyword>
<feature type="transmembrane region" description="Helical" evidence="1">
    <location>
        <begin position="74"/>
        <end position="93"/>
    </location>
</feature>
<keyword evidence="1" id="KW-1133">Transmembrane helix</keyword>